<feature type="domain" description="TNase-like" evidence="5">
    <location>
        <begin position="47"/>
        <end position="194"/>
    </location>
</feature>
<organism evidence="7 8">
    <name type="scientific">Halobellus rarus</name>
    <dbReference type="NCBI Taxonomy" id="1126237"/>
    <lineage>
        <taxon>Archaea</taxon>
        <taxon>Methanobacteriati</taxon>
        <taxon>Methanobacteriota</taxon>
        <taxon>Stenosarchaea group</taxon>
        <taxon>Halobacteria</taxon>
        <taxon>Halobacteriales</taxon>
        <taxon>Haloferacaceae</taxon>
        <taxon>Halobellus</taxon>
    </lineage>
</organism>
<dbReference type="PANTHER" id="PTHR12302:SF3">
    <property type="entry name" value="SERINE_THREONINE-PROTEIN KINASE 31"/>
    <property type="match status" value="1"/>
</dbReference>
<dbReference type="PROSITE" id="PS01123">
    <property type="entry name" value="TNASE_1"/>
    <property type="match status" value="1"/>
</dbReference>
<evidence type="ECO:0000256" key="1">
    <source>
        <dbReference type="ARBA" id="ARBA00022722"/>
    </source>
</evidence>
<evidence type="ECO:0000313" key="8">
    <source>
        <dbReference type="Proteomes" id="UP001597085"/>
    </source>
</evidence>
<keyword evidence="1" id="KW-0540">Nuclease</keyword>
<feature type="compositionally biased region" description="Low complexity" evidence="4">
    <location>
        <begin position="27"/>
        <end position="41"/>
    </location>
</feature>
<dbReference type="SUPFAM" id="SSF74853">
    <property type="entry name" value="Lamin A/C globular tail domain"/>
    <property type="match status" value="1"/>
</dbReference>
<evidence type="ECO:0000259" key="5">
    <source>
        <dbReference type="PROSITE" id="PS50830"/>
    </source>
</evidence>
<dbReference type="InterPro" id="IPR002071">
    <property type="entry name" value="Thermonucl_AS"/>
</dbReference>
<dbReference type="PANTHER" id="PTHR12302">
    <property type="entry name" value="EBNA2 BINDING PROTEIN P100"/>
    <property type="match status" value="1"/>
</dbReference>
<keyword evidence="2" id="KW-0255">Endonuclease</keyword>
<evidence type="ECO:0000256" key="3">
    <source>
        <dbReference type="ARBA" id="ARBA00022801"/>
    </source>
</evidence>
<keyword evidence="8" id="KW-1185">Reference proteome</keyword>
<dbReference type="SUPFAM" id="SSF50199">
    <property type="entry name" value="Staphylococcal nuclease"/>
    <property type="match status" value="1"/>
</dbReference>
<dbReference type="GO" id="GO:0016787">
    <property type="term" value="F:hydrolase activity"/>
    <property type="evidence" value="ECO:0007669"/>
    <property type="project" value="UniProtKB-KW"/>
</dbReference>
<evidence type="ECO:0000256" key="4">
    <source>
        <dbReference type="SAM" id="MobiDB-lite"/>
    </source>
</evidence>
<evidence type="ECO:0000313" key="7">
    <source>
        <dbReference type="EMBL" id="MFD1599716.1"/>
    </source>
</evidence>
<dbReference type="InterPro" id="IPR016071">
    <property type="entry name" value="Staphylococal_nuclease_OB-fold"/>
</dbReference>
<dbReference type="Pfam" id="PF00565">
    <property type="entry name" value="SNase"/>
    <property type="match status" value="1"/>
</dbReference>
<evidence type="ECO:0000259" key="6">
    <source>
        <dbReference type="PROSITE" id="PS51841"/>
    </source>
</evidence>
<accession>A0ABD6CNK7</accession>
<dbReference type="InterPro" id="IPR001322">
    <property type="entry name" value="Lamin_tail_dom"/>
</dbReference>
<feature type="region of interest" description="Disordered" evidence="4">
    <location>
        <begin position="21"/>
        <end position="43"/>
    </location>
</feature>
<sequence length="328" mass="34911">MRALTVVIVFLVVTTGCLSGTPVSESEAGATTTAAGTEAPTLDPSVEGLRVTVTDVVDGDTVTVAYPNGTRETVRLLGVDTPEVHGSNSPDEFEGVPETEAGEACLRSAGERASAYANERLAGETVSLVFDERSDRRGYYGRLLAYVFVDGESFNHALLREGHARLYESTFTERERYERTEASAREDRRGLWACADPEAVSNTAGSTTDAAAARTDGGDGSLTVAEIHYDAAGNDNENLNDEYVVFRNSGEEPLDVSGWIVSDAADHTYPFPEGTVVDPGSDLTLRTGSGADTEETLYWGAGGAVWNNDGDVVTVRDADGSVVVRKSY</sequence>
<comment type="caution">
    <text evidence="7">The sequence shown here is derived from an EMBL/GenBank/DDBJ whole genome shotgun (WGS) entry which is preliminary data.</text>
</comment>
<dbReference type="EMBL" id="JBHUDK010000010">
    <property type="protein sequence ID" value="MFD1599716.1"/>
    <property type="molecule type" value="Genomic_DNA"/>
</dbReference>
<dbReference type="Gene3D" id="2.40.50.90">
    <property type="match status" value="1"/>
</dbReference>
<dbReference type="InterPro" id="IPR035437">
    <property type="entry name" value="SNase_OB-fold_sf"/>
</dbReference>
<dbReference type="AlphaFoldDB" id="A0ABD6CNK7"/>
<evidence type="ECO:0000256" key="2">
    <source>
        <dbReference type="ARBA" id="ARBA00022759"/>
    </source>
</evidence>
<dbReference type="Pfam" id="PF00932">
    <property type="entry name" value="LTD"/>
    <property type="match status" value="1"/>
</dbReference>
<proteinExistence type="predicted"/>
<dbReference type="InterPro" id="IPR036415">
    <property type="entry name" value="Lamin_tail_dom_sf"/>
</dbReference>
<name>A0ABD6CNK7_9EURY</name>
<dbReference type="Gene3D" id="2.60.40.1260">
    <property type="entry name" value="Lamin Tail domain"/>
    <property type="match status" value="1"/>
</dbReference>
<dbReference type="Proteomes" id="UP001597085">
    <property type="component" value="Unassembled WGS sequence"/>
</dbReference>
<protein>
    <submittedName>
        <fullName evidence="7">Lamin tail domain-containing protein</fullName>
    </submittedName>
</protein>
<dbReference type="RefSeq" id="WP_256420656.1">
    <property type="nucleotide sequence ID" value="NZ_JANHDI010000004.1"/>
</dbReference>
<dbReference type="GO" id="GO:0004519">
    <property type="term" value="F:endonuclease activity"/>
    <property type="evidence" value="ECO:0007669"/>
    <property type="project" value="UniProtKB-KW"/>
</dbReference>
<dbReference type="PROSITE" id="PS51841">
    <property type="entry name" value="LTD"/>
    <property type="match status" value="1"/>
</dbReference>
<reference evidence="7 8" key="1">
    <citation type="journal article" date="2019" name="Int. J. Syst. Evol. Microbiol.">
        <title>The Global Catalogue of Microorganisms (GCM) 10K type strain sequencing project: providing services to taxonomists for standard genome sequencing and annotation.</title>
        <authorList>
            <consortium name="The Broad Institute Genomics Platform"/>
            <consortium name="The Broad Institute Genome Sequencing Center for Infectious Disease"/>
            <person name="Wu L."/>
            <person name="Ma J."/>
        </authorList>
    </citation>
    <scope>NUCLEOTIDE SEQUENCE [LARGE SCALE GENOMIC DNA]</scope>
    <source>
        <strain evidence="7 8">CGMCC 1.12121</strain>
    </source>
</reference>
<gene>
    <name evidence="7" type="ORF">ACFSBX_12200</name>
</gene>
<dbReference type="PROSITE" id="PS51257">
    <property type="entry name" value="PROKAR_LIPOPROTEIN"/>
    <property type="match status" value="1"/>
</dbReference>
<keyword evidence="3" id="KW-0378">Hydrolase</keyword>
<dbReference type="PROSITE" id="PS50830">
    <property type="entry name" value="TNASE_3"/>
    <property type="match status" value="1"/>
</dbReference>
<feature type="domain" description="LTD" evidence="6">
    <location>
        <begin position="208"/>
        <end position="328"/>
    </location>
</feature>
<dbReference type="SMART" id="SM00318">
    <property type="entry name" value="SNc"/>
    <property type="match status" value="1"/>
</dbReference>